<evidence type="ECO:0000313" key="2">
    <source>
        <dbReference type="Proteomes" id="UP000238218"/>
    </source>
</evidence>
<accession>A0ABX5F576</accession>
<keyword evidence="2" id="KW-1185">Reference proteome</keyword>
<protein>
    <submittedName>
        <fullName evidence="1">Uncharacterized protein</fullName>
    </submittedName>
</protein>
<gene>
    <name evidence="1" type="ORF">C7B81_13320</name>
</gene>
<dbReference type="EMBL" id="PVWP01000009">
    <property type="protein sequence ID" value="PSB36546.1"/>
    <property type="molecule type" value="Genomic_DNA"/>
</dbReference>
<dbReference type="Proteomes" id="UP000238218">
    <property type="component" value="Unassembled WGS sequence"/>
</dbReference>
<reference evidence="1 2" key="2">
    <citation type="submission" date="2018-03" db="EMBL/GenBank/DDBJ databases">
        <title>The ancient ancestry and fast evolution of plastids.</title>
        <authorList>
            <person name="Moore K.R."/>
            <person name="Magnabosco C."/>
            <person name="Momper L."/>
            <person name="Gold D.A."/>
            <person name="Bosak T."/>
            <person name="Fournier G.P."/>
        </authorList>
    </citation>
    <scope>NUCLEOTIDE SEQUENCE [LARGE SCALE GENOMIC DNA]</scope>
    <source>
        <strain evidence="1 2">CCALA 015</strain>
    </source>
</reference>
<organism evidence="1 2">
    <name type="scientific">Aphanothece cf. minutissima CCALA 015</name>
    <dbReference type="NCBI Taxonomy" id="2107695"/>
    <lineage>
        <taxon>Bacteria</taxon>
        <taxon>Bacillati</taxon>
        <taxon>Cyanobacteriota</taxon>
        <taxon>Cyanophyceae</taxon>
        <taxon>Oscillatoriophycideae</taxon>
        <taxon>Chroococcales</taxon>
        <taxon>Aphanothecaceae</taxon>
        <taxon>Aphanothece</taxon>
    </lineage>
</organism>
<sequence>MSDDRTTRLAELQQQLDALSEEGRATEPNTPEREAVLERWAPVFAAVVALKEELGRCGES</sequence>
<comment type="caution">
    <text evidence="1">The sequence shown here is derived from an EMBL/GenBank/DDBJ whole genome shotgun (WGS) entry which is preliminary data.</text>
</comment>
<reference evidence="1 2" key="1">
    <citation type="submission" date="2018-02" db="EMBL/GenBank/DDBJ databases">
        <authorList>
            <person name="Moore K."/>
            <person name="Momper L."/>
        </authorList>
    </citation>
    <scope>NUCLEOTIDE SEQUENCE [LARGE SCALE GENOMIC DNA]</scope>
    <source>
        <strain evidence="1 2">CCALA 015</strain>
    </source>
</reference>
<proteinExistence type="predicted"/>
<name>A0ABX5F576_9CHRO</name>
<evidence type="ECO:0000313" key="1">
    <source>
        <dbReference type="EMBL" id="PSB36546.1"/>
    </source>
</evidence>